<accession>A0A0M8P0K3</accession>
<sequence>MRFGGIPTLPERGICGAQTIIKPTPLTDIFLNYSITVIYIPRLPQKRRASLENPPWQPSNPKSLSLSASVHISIWPPARCAQAPYNLREASIL</sequence>
<gene>
    <name evidence="1" type="ORF">ACN38_g8080</name>
</gene>
<protein>
    <submittedName>
        <fullName evidence="1">Uncharacterized protein</fullName>
    </submittedName>
</protein>
<evidence type="ECO:0000313" key="1">
    <source>
        <dbReference type="EMBL" id="KOS41067.1"/>
    </source>
</evidence>
<reference evidence="1 2" key="1">
    <citation type="submission" date="2015-08" db="EMBL/GenBank/DDBJ databases">
        <title>Genome sequencing of Penicillium nordicum.</title>
        <authorList>
            <person name="Nguyen H.D."/>
            <person name="Seifert K.A."/>
        </authorList>
    </citation>
    <scope>NUCLEOTIDE SEQUENCE [LARGE SCALE GENOMIC DNA]</scope>
    <source>
        <strain evidence="1 2">DAOMC 185683</strain>
    </source>
</reference>
<name>A0A0M8P0K3_9EURO</name>
<comment type="caution">
    <text evidence="1">The sequence shown here is derived from an EMBL/GenBank/DDBJ whole genome shotgun (WGS) entry which is preliminary data.</text>
</comment>
<organism evidence="1 2">
    <name type="scientific">Penicillium nordicum</name>
    <dbReference type="NCBI Taxonomy" id="229535"/>
    <lineage>
        <taxon>Eukaryota</taxon>
        <taxon>Fungi</taxon>
        <taxon>Dikarya</taxon>
        <taxon>Ascomycota</taxon>
        <taxon>Pezizomycotina</taxon>
        <taxon>Eurotiomycetes</taxon>
        <taxon>Eurotiomycetidae</taxon>
        <taxon>Eurotiales</taxon>
        <taxon>Aspergillaceae</taxon>
        <taxon>Penicillium</taxon>
    </lineage>
</organism>
<dbReference type="AlphaFoldDB" id="A0A0M8P0K3"/>
<proteinExistence type="predicted"/>
<evidence type="ECO:0000313" key="2">
    <source>
        <dbReference type="Proteomes" id="UP000037696"/>
    </source>
</evidence>
<dbReference type="Proteomes" id="UP000037696">
    <property type="component" value="Unassembled WGS sequence"/>
</dbReference>
<keyword evidence="2" id="KW-1185">Reference proteome</keyword>
<dbReference type="EMBL" id="LHQQ01000143">
    <property type="protein sequence ID" value="KOS41067.1"/>
    <property type="molecule type" value="Genomic_DNA"/>
</dbReference>